<proteinExistence type="predicted"/>
<organism evidence="2 3">
    <name type="scientific">Prorocentrum cordatum</name>
    <dbReference type="NCBI Taxonomy" id="2364126"/>
    <lineage>
        <taxon>Eukaryota</taxon>
        <taxon>Sar</taxon>
        <taxon>Alveolata</taxon>
        <taxon>Dinophyceae</taxon>
        <taxon>Prorocentrales</taxon>
        <taxon>Prorocentraceae</taxon>
        <taxon>Prorocentrum</taxon>
    </lineage>
</organism>
<protein>
    <submittedName>
        <fullName evidence="2">Uncharacterized protein</fullName>
    </submittedName>
</protein>
<evidence type="ECO:0000313" key="3">
    <source>
        <dbReference type="Proteomes" id="UP001189429"/>
    </source>
</evidence>
<name>A0ABN9RIV6_9DINO</name>
<feature type="compositionally biased region" description="Acidic residues" evidence="1">
    <location>
        <begin position="1"/>
        <end position="14"/>
    </location>
</feature>
<feature type="compositionally biased region" description="Polar residues" evidence="1">
    <location>
        <begin position="32"/>
        <end position="58"/>
    </location>
</feature>
<comment type="caution">
    <text evidence="2">The sequence shown here is derived from an EMBL/GenBank/DDBJ whole genome shotgun (WGS) entry which is preliminary data.</text>
</comment>
<evidence type="ECO:0000313" key="2">
    <source>
        <dbReference type="EMBL" id="CAK0819033.1"/>
    </source>
</evidence>
<evidence type="ECO:0000256" key="1">
    <source>
        <dbReference type="SAM" id="MobiDB-lite"/>
    </source>
</evidence>
<dbReference type="EMBL" id="CAUYUJ010006911">
    <property type="protein sequence ID" value="CAK0819033.1"/>
    <property type="molecule type" value="Genomic_DNA"/>
</dbReference>
<feature type="compositionally biased region" description="Acidic residues" evidence="1">
    <location>
        <begin position="76"/>
        <end position="86"/>
    </location>
</feature>
<dbReference type="Proteomes" id="UP001189429">
    <property type="component" value="Unassembled WGS sequence"/>
</dbReference>
<keyword evidence="3" id="KW-1185">Reference proteome</keyword>
<feature type="region of interest" description="Disordered" evidence="1">
    <location>
        <begin position="1"/>
        <end position="102"/>
    </location>
</feature>
<accession>A0ABN9RIV6</accession>
<sequence length="102" mass="11516">MRKEEVEEEEEGEESEGRREIHDIPQCIRPRPSTSSEGSCNPGPTQPTNIKPTLNESMQPHLEPEAPCYSTRAEQEEVEEQEEEEEGVTRITRAEPARAGAQ</sequence>
<reference evidence="2" key="1">
    <citation type="submission" date="2023-10" db="EMBL/GenBank/DDBJ databases">
        <authorList>
            <person name="Chen Y."/>
            <person name="Shah S."/>
            <person name="Dougan E. K."/>
            <person name="Thang M."/>
            <person name="Chan C."/>
        </authorList>
    </citation>
    <scope>NUCLEOTIDE SEQUENCE [LARGE SCALE GENOMIC DNA]</scope>
</reference>
<gene>
    <name evidence="2" type="ORF">PCOR1329_LOCUS21122</name>
</gene>